<proteinExistence type="predicted"/>
<dbReference type="HOGENOM" id="CLU_3204154_0_0_6"/>
<organism evidence="2">
    <name type="scientific">Pseudomonas mandelii JR-1</name>
    <dbReference type="NCBI Taxonomy" id="1147786"/>
    <lineage>
        <taxon>Bacteria</taxon>
        <taxon>Pseudomonadati</taxon>
        <taxon>Pseudomonadota</taxon>
        <taxon>Gammaproteobacteria</taxon>
        <taxon>Pseudomonadales</taxon>
        <taxon>Pseudomonadaceae</taxon>
        <taxon>Pseudomonas</taxon>
    </lineage>
</organism>
<feature type="region of interest" description="Disordered" evidence="1">
    <location>
        <begin position="25"/>
        <end position="45"/>
    </location>
</feature>
<gene>
    <name evidence="2" type="primary">argC</name>
    <name evidence="2" type="ORF">OU5_4073</name>
</gene>
<dbReference type="KEGG" id="pman:OU5_4073"/>
<dbReference type="AlphaFoldDB" id="A0A024EEB3"/>
<evidence type="ECO:0000256" key="1">
    <source>
        <dbReference type="SAM" id="MobiDB-lite"/>
    </source>
</evidence>
<reference evidence="2" key="1">
    <citation type="journal article" date="2012" name="J. Bacteriol.">
        <title>Genome sequence of cold-adapted Pseudomonas mandelii strain JR-1.</title>
        <authorList>
            <person name="Jang S.H."/>
            <person name="Kim J."/>
            <person name="Kim J."/>
            <person name="Hong S."/>
            <person name="Lee C."/>
        </authorList>
    </citation>
    <scope>NUCLEOTIDE SEQUENCE [LARGE SCALE GENOMIC DNA]</scope>
    <source>
        <strain evidence="2">JR-1</strain>
    </source>
</reference>
<dbReference type="EMBL" id="CP005960">
    <property type="protein sequence ID" value="AHZ71152.1"/>
    <property type="molecule type" value="Genomic_DNA"/>
</dbReference>
<evidence type="ECO:0000313" key="2">
    <source>
        <dbReference type="EMBL" id="AHZ71152.1"/>
    </source>
</evidence>
<sequence>MCPFSGISPNFWRVAFVAWQGPATSHSSLWRGAATQSGRKRRRQN</sequence>
<protein>
    <submittedName>
        <fullName evidence="2">N-acetyl-gamma-glutamyl-phosphate reductase</fullName>
    </submittedName>
</protein>
<name>A0A024EEB3_9PSED</name>
<accession>A0A024EEB3</accession>
<dbReference type="Proteomes" id="UP000026913">
    <property type="component" value="Chromosome"/>
</dbReference>